<dbReference type="Gramene" id="KMS64870">
    <property type="protein sequence ID" value="KMS64870"/>
    <property type="gene ID" value="BVRB_041820"/>
</dbReference>
<keyword evidence="3" id="KW-0804">Transcription</keyword>
<dbReference type="PANTHER" id="PTHR47506:SF6">
    <property type="entry name" value="HTH-TYPE TRANSCRIPTIONAL REPRESSOR NEMR"/>
    <property type="match status" value="1"/>
</dbReference>
<keyword evidence="2" id="KW-0238">DNA-binding</keyword>
<dbReference type="Pfam" id="PF00440">
    <property type="entry name" value="TetR_N"/>
    <property type="match status" value="1"/>
</dbReference>
<protein>
    <recommendedName>
        <fullName evidence="4">HTH tetR-type domain-containing protein</fullName>
    </recommendedName>
</protein>
<evidence type="ECO:0000313" key="5">
    <source>
        <dbReference type="EMBL" id="KMS64870.1"/>
    </source>
</evidence>
<feature type="non-terminal residue" evidence="5">
    <location>
        <position position="161"/>
    </location>
</feature>
<proteinExistence type="predicted"/>
<dbReference type="EMBL" id="KQ119872">
    <property type="protein sequence ID" value="KMS64870.1"/>
    <property type="molecule type" value="Genomic_DNA"/>
</dbReference>
<dbReference type="Gene3D" id="1.10.357.10">
    <property type="entry name" value="Tetracycline Repressor, domain 2"/>
    <property type="match status" value="1"/>
</dbReference>
<gene>
    <name evidence="5" type="ORF">BVRB_041820</name>
</gene>
<evidence type="ECO:0000313" key="6">
    <source>
        <dbReference type="Proteomes" id="UP000035740"/>
    </source>
</evidence>
<dbReference type="PANTHER" id="PTHR47506">
    <property type="entry name" value="TRANSCRIPTIONAL REGULATORY PROTEIN"/>
    <property type="match status" value="1"/>
</dbReference>
<organism evidence="5 6">
    <name type="scientific">Beta vulgaris subsp. vulgaris</name>
    <name type="common">Beet</name>
    <dbReference type="NCBI Taxonomy" id="3555"/>
    <lineage>
        <taxon>Eukaryota</taxon>
        <taxon>Viridiplantae</taxon>
        <taxon>Streptophyta</taxon>
        <taxon>Embryophyta</taxon>
        <taxon>Tracheophyta</taxon>
        <taxon>Spermatophyta</taxon>
        <taxon>Magnoliopsida</taxon>
        <taxon>eudicotyledons</taxon>
        <taxon>Gunneridae</taxon>
        <taxon>Pentapetalae</taxon>
        <taxon>Caryophyllales</taxon>
        <taxon>Chenopodiaceae</taxon>
        <taxon>Betoideae</taxon>
        <taxon>Beta</taxon>
    </lineage>
</organism>
<dbReference type="Proteomes" id="UP000035740">
    <property type="component" value="Unassembled WGS sequence"/>
</dbReference>
<dbReference type="PROSITE" id="PS50977">
    <property type="entry name" value="HTH_TETR_2"/>
    <property type="match status" value="1"/>
</dbReference>
<evidence type="ECO:0000256" key="2">
    <source>
        <dbReference type="ARBA" id="ARBA00023125"/>
    </source>
</evidence>
<reference evidence="5 6" key="1">
    <citation type="journal article" date="2014" name="Nature">
        <title>The genome of the recently domesticated crop plant sugar beet (Beta vulgaris).</title>
        <authorList>
            <person name="Dohm J.C."/>
            <person name="Minoche A.E."/>
            <person name="Holtgrawe D."/>
            <person name="Capella-Gutierrez S."/>
            <person name="Zakrzewski F."/>
            <person name="Tafer H."/>
            <person name="Rupp O."/>
            <person name="Sorensen T.R."/>
            <person name="Stracke R."/>
            <person name="Reinhardt R."/>
            <person name="Goesmann A."/>
            <person name="Kraft T."/>
            <person name="Schulz B."/>
            <person name="Stadler P.F."/>
            <person name="Schmidt T."/>
            <person name="Gabaldon T."/>
            <person name="Lehrach H."/>
            <person name="Weisshaar B."/>
            <person name="Himmelbauer H."/>
        </authorList>
    </citation>
    <scope>NUCLEOTIDE SEQUENCE [LARGE SCALE GENOMIC DNA]</scope>
    <source>
        <tissue evidence="5">Taproot</tissue>
    </source>
</reference>
<dbReference type="SUPFAM" id="SSF46689">
    <property type="entry name" value="Homeodomain-like"/>
    <property type="match status" value="1"/>
</dbReference>
<dbReference type="PRINTS" id="PR00455">
    <property type="entry name" value="HTHTETR"/>
</dbReference>
<evidence type="ECO:0000256" key="3">
    <source>
        <dbReference type="ARBA" id="ARBA00023163"/>
    </source>
</evidence>
<name>A0A0J8BGG2_BETVV</name>
<dbReference type="InterPro" id="IPR001647">
    <property type="entry name" value="HTH_TetR"/>
</dbReference>
<evidence type="ECO:0000256" key="1">
    <source>
        <dbReference type="ARBA" id="ARBA00023015"/>
    </source>
</evidence>
<keyword evidence="6" id="KW-1185">Reference proteome</keyword>
<evidence type="ECO:0000259" key="4">
    <source>
        <dbReference type="PROSITE" id="PS50977"/>
    </source>
</evidence>
<dbReference type="GO" id="GO:0003677">
    <property type="term" value="F:DNA binding"/>
    <property type="evidence" value="ECO:0007669"/>
    <property type="project" value="UniProtKB-KW"/>
</dbReference>
<sequence length="161" mass="18303">SVRSFLHGCAIFYYKGLIHMAKKHGPNKENLEATRRTFLQIARKDFSTYGYYEASTAQIVEASGMARGSLYYHFGDKKGLFGAVYEELMEEMCAEILASIKDKTGAWERFIGACMSCLDIMMQSQARRIIVDVHTALSYAERLEILQRTLLLELSNLIRAV</sequence>
<feature type="domain" description="HTH tetR-type" evidence="4">
    <location>
        <begin position="32"/>
        <end position="92"/>
    </location>
</feature>
<accession>A0A0J8BGG2</accession>
<keyword evidence="1" id="KW-0805">Transcription regulation</keyword>
<feature type="non-terminal residue" evidence="5">
    <location>
        <position position="1"/>
    </location>
</feature>
<dbReference type="AlphaFoldDB" id="A0A0J8BGG2"/>
<dbReference type="InterPro" id="IPR009057">
    <property type="entry name" value="Homeodomain-like_sf"/>
</dbReference>